<name>A0A0K6FZT1_9AGAM</name>
<dbReference type="SUPFAM" id="SSF55931">
    <property type="entry name" value="Glutamine synthetase/guanido kinase"/>
    <property type="match status" value="1"/>
</dbReference>
<dbReference type="InterPro" id="IPR014746">
    <property type="entry name" value="Gln_synth/guanido_kin_cat_dom"/>
</dbReference>
<dbReference type="GO" id="GO:0004356">
    <property type="term" value="F:glutamine synthetase activity"/>
    <property type="evidence" value="ECO:0007669"/>
    <property type="project" value="TreeGrafter"/>
</dbReference>
<sequence>MVIASRLNVDGDDGLRSKSMTVTEEVESIDDLGDFDGSSTYAWLPFSRILSVVERTFFFSPRPTTMALLTVPTTVTTHGSVSSRNRPSFTLTAFATCGAGTGKVFARDLIEAQYRGYLYADVKIFGINAGVMPSQVGVLEWGIKGDRNGAGYHSNYSTLVRREKGGIKAINAAIKKLDKCHKGHIAVYGEDGDLRWTGRHETGHISLYERCEP</sequence>
<dbReference type="Proteomes" id="UP000044841">
    <property type="component" value="Unassembled WGS sequence"/>
</dbReference>
<dbReference type="GO" id="GO:0006542">
    <property type="term" value="P:glutamine biosynthetic process"/>
    <property type="evidence" value="ECO:0007669"/>
    <property type="project" value="TreeGrafter"/>
</dbReference>
<dbReference type="PANTHER" id="PTHR20852:SF57">
    <property type="entry name" value="GLUTAMINE SYNTHETASE 2 CYTOPLASMIC"/>
    <property type="match status" value="1"/>
</dbReference>
<dbReference type="GO" id="GO:0005737">
    <property type="term" value="C:cytoplasm"/>
    <property type="evidence" value="ECO:0007669"/>
    <property type="project" value="TreeGrafter"/>
</dbReference>
<protein>
    <submittedName>
        <fullName evidence="1">Uncharacterized protein</fullName>
    </submittedName>
</protein>
<proteinExistence type="predicted"/>
<dbReference type="PANTHER" id="PTHR20852">
    <property type="entry name" value="GLUTAMINE SYNTHETASE"/>
    <property type="match status" value="1"/>
</dbReference>
<evidence type="ECO:0000313" key="1">
    <source>
        <dbReference type="EMBL" id="CUA71482.1"/>
    </source>
</evidence>
<dbReference type="InterPro" id="IPR050292">
    <property type="entry name" value="Glutamine_Synthetase"/>
</dbReference>
<dbReference type="Gene3D" id="3.30.590.10">
    <property type="entry name" value="Glutamine synthetase/guanido kinase, catalytic domain"/>
    <property type="match status" value="2"/>
</dbReference>
<reference evidence="1 2" key="1">
    <citation type="submission" date="2015-07" db="EMBL/GenBank/DDBJ databases">
        <authorList>
            <person name="Noorani M."/>
        </authorList>
    </citation>
    <scope>NUCLEOTIDE SEQUENCE [LARGE SCALE GENOMIC DNA]</scope>
    <source>
        <strain evidence="1">BBA 69670</strain>
    </source>
</reference>
<dbReference type="EMBL" id="CYGV01001241">
    <property type="protein sequence ID" value="CUA71482.1"/>
    <property type="molecule type" value="Genomic_DNA"/>
</dbReference>
<accession>A0A0K6FZT1</accession>
<organism evidence="1 2">
    <name type="scientific">Rhizoctonia solani</name>
    <dbReference type="NCBI Taxonomy" id="456999"/>
    <lineage>
        <taxon>Eukaryota</taxon>
        <taxon>Fungi</taxon>
        <taxon>Dikarya</taxon>
        <taxon>Basidiomycota</taxon>
        <taxon>Agaricomycotina</taxon>
        <taxon>Agaricomycetes</taxon>
        <taxon>Cantharellales</taxon>
        <taxon>Ceratobasidiaceae</taxon>
        <taxon>Rhizoctonia</taxon>
    </lineage>
</organism>
<keyword evidence="2" id="KW-1185">Reference proteome</keyword>
<gene>
    <name evidence="1" type="ORF">RSOLAG22IIIB_09607</name>
</gene>
<dbReference type="AlphaFoldDB" id="A0A0K6FZT1"/>
<evidence type="ECO:0000313" key="2">
    <source>
        <dbReference type="Proteomes" id="UP000044841"/>
    </source>
</evidence>